<feature type="domain" description="DUF7137" evidence="2">
    <location>
        <begin position="587"/>
        <end position="719"/>
    </location>
</feature>
<keyword evidence="1" id="KW-0812">Transmembrane</keyword>
<dbReference type="Proteomes" id="UP000217199">
    <property type="component" value="Unassembled WGS sequence"/>
</dbReference>
<feature type="transmembrane region" description="Helical" evidence="1">
    <location>
        <begin position="733"/>
        <end position="752"/>
    </location>
</feature>
<evidence type="ECO:0000313" key="4">
    <source>
        <dbReference type="Proteomes" id="UP000217199"/>
    </source>
</evidence>
<comment type="caution">
    <text evidence="3">The sequence shown here is derived from an EMBL/GenBank/DDBJ whole genome shotgun (WGS) entry which is preliminary data.</text>
</comment>
<dbReference type="InParanoid" id="A0A286UI20"/>
<accession>A0A286UI20</accession>
<sequence>MTSFLNRDEAFLSECGLGAMCDQEEQKSTCCSELIEQIRSQKESLDNGSLDVDLSIELTALLTSAVHDKSPQYTISNILRTINSCDVSSYLDSLNVIPLLLDCNTSEAGEVLSLLSEHGSAKESIIAIQESLERLTLEVSNEYSEEINLFLQLERLLRICKGSIPRLKLRKRSASESLRPLLIDILQAIEQAAPYANPSQSATMMHLIRDVLYCALSWAQNQDNPSDIPVFKGICKDVIISTLGDFAEKLETNLAQYKFETCFPRLFPRKTSTKCEFLIQNCTDLALKLDISPKSLLDEKSTGSLVLFSFMLLQTEYDFPSPNRIYLSLYPLISASLQSLIGIDASLHILLHVFFVPSSPNGWDPDILSPVASSLASLSCISSDPQTRFVSFRVLGRILYSMPPLEHMSLLRDLLSEDSFPAMRVAAIGLLKDAVLEALSNKPDSPFASPDLFHDRNSLDSFLKTQEPKRLVECLAFYYVVLMRDTNNLTEIRDNDQIKSVEKEFLSPIRKSLKSWSELQDVSSEHTMMALAALRANIERIDEAVEICYIRLGLPPVYVDIRIKYRVRVKFKCGLLHLNTANGRGRGVSFTEPKTTSSAFYKIASDSPITFGWNFTSLIISPTSLTISAIGDNGRTYPVGPTDGVIAGDATQVVWDVYSYQQANPGNPLAVATYTLTMWDERGPTATRAGGMFNPTAALQFALYTPQSYTPIASGWTCAGCSAAEATFATHPAFVAFFTTLTIMLISGWSLLRHH</sequence>
<evidence type="ECO:0000256" key="1">
    <source>
        <dbReference type="SAM" id="Phobius"/>
    </source>
</evidence>
<keyword evidence="4" id="KW-1185">Reference proteome</keyword>
<dbReference type="OrthoDB" id="5396786at2759"/>
<dbReference type="InterPro" id="IPR055561">
    <property type="entry name" value="DUF7137"/>
</dbReference>
<organism evidence="3 4">
    <name type="scientific">Pyrrhoderma noxium</name>
    <dbReference type="NCBI Taxonomy" id="2282107"/>
    <lineage>
        <taxon>Eukaryota</taxon>
        <taxon>Fungi</taxon>
        <taxon>Dikarya</taxon>
        <taxon>Basidiomycota</taxon>
        <taxon>Agaricomycotina</taxon>
        <taxon>Agaricomycetes</taxon>
        <taxon>Hymenochaetales</taxon>
        <taxon>Hymenochaetaceae</taxon>
        <taxon>Pyrrhoderma</taxon>
    </lineage>
</organism>
<proteinExistence type="predicted"/>
<dbReference type="STRING" id="2282107.A0A286UI20"/>
<dbReference type="EMBL" id="NBII01000005">
    <property type="protein sequence ID" value="PAV19159.1"/>
    <property type="molecule type" value="Genomic_DNA"/>
</dbReference>
<dbReference type="PANTHER" id="PTHR42028">
    <property type="entry name" value="CHROMOSOME 1, WHOLE GENOME SHOTGUN SEQUENCE"/>
    <property type="match status" value="1"/>
</dbReference>
<dbReference type="Pfam" id="PF23585">
    <property type="entry name" value="DUF7137"/>
    <property type="match status" value="1"/>
</dbReference>
<gene>
    <name evidence="3" type="ORF">PNOK_0600300</name>
</gene>
<dbReference type="AlphaFoldDB" id="A0A286UI20"/>
<evidence type="ECO:0000259" key="2">
    <source>
        <dbReference type="Pfam" id="PF23585"/>
    </source>
</evidence>
<dbReference type="PANTHER" id="PTHR42028:SF1">
    <property type="entry name" value="YALI0E30657P"/>
    <property type="match status" value="1"/>
</dbReference>
<name>A0A286UI20_9AGAM</name>
<keyword evidence="1" id="KW-0472">Membrane</keyword>
<keyword evidence="1" id="KW-1133">Transmembrane helix</keyword>
<dbReference type="Pfam" id="PF08568">
    <property type="entry name" value="Kinetochor_Ybp2"/>
    <property type="match status" value="1"/>
</dbReference>
<reference evidence="3 4" key="1">
    <citation type="journal article" date="2017" name="Mol. Ecol.">
        <title>Comparative and population genomic landscape of Phellinus noxius: A hypervariable fungus causing root rot in trees.</title>
        <authorList>
            <person name="Chung C.L."/>
            <person name="Lee T.J."/>
            <person name="Akiba M."/>
            <person name="Lee H.H."/>
            <person name="Kuo T.H."/>
            <person name="Liu D."/>
            <person name="Ke H.M."/>
            <person name="Yokoi T."/>
            <person name="Roa M.B."/>
            <person name="Lu M.J."/>
            <person name="Chang Y.Y."/>
            <person name="Ann P.J."/>
            <person name="Tsai J.N."/>
            <person name="Chen C.Y."/>
            <person name="Tzean S.S."/>
            <person name="Ota Y."/>
            <person name="Hattori T."/>
            <person name="Sahashi N."/>
            <person name="Liou R.F."/>
            <person name="Kikuchi T."/>
            <person name="Tsai I.J."/>
        </authorList>
    </citation>
    <scope>NUCLEOTIDE SEQUENCE [LARGE SCALE GENOMIC DNA]</scope>
    <source>
        <strain evidence="3 4">FFPRI411160</strain>
    </source>
</reference>
<protein>
    <recommendedName>
        <fullName evidence="2">DUF7137 domain-containing protein</fullName>
    </recommendedName>
</protein>
<dbReference type="InterPro" id="IPR013877">
    <property type="entry name" value="YAP-bd/ALF4/Glomulin"/>
</dbReference>
<evidence type="ECO:0000313" key="3">
    <source>
        <dbReference type="EMBL" id="PAV19159.1"/>
    </source>
</evidence>